<feature type="non-terminal residue" evidence="1">
    <location>
        <position position="232"/>
    </location>
</feature>
<keyword evidence="2" id="KW-1185">Reference proteome</keyword>
<evidence type="ECO:0000313" key="2">
    <source>
        <dbReference type="Proteomes" id="UP001219525"/>
    </source>
</evidence>
<dbReference type="EMBL" id="JARJCW010000001">
    <property type="protein sequence ID" value="KAJ7229870.1"/>
    <property type="molecule type" value="Genomic_DNA"/>
</dbReference>
<evidence type="ECO:0000313" key="1">
    <source>
        <dbReference type="EMBL" id="KAJ7229870.1"/>
    </source>
</evidence>
<dbReference type="AlphaFoldDB" id="A0AAD6YV17"/>
<name>A0AAD6YV17_9AGAR</name>
<proteinExistence type="predicted"/>
<protein>
    <submittedName>
        <fullName evidence="1">Uncharacterized protein</fullName>
    </submittedName>
</protein>
<sequence>MGFGHGEQSDDERYVLPHYPEYEVDDGPVHAAENVVWQPPFDLDTATEAEIDVSAWRSHYARGPPPDVSPESWFDDMETWRVSIDASLRAEAAAVPVDDVHALTRVPEVDEPGVYDLPWVDDMLVHLQEVHARGELPDNEYAQKLEELQADELEEQGLLADGWVWDEERGDYWHPERGWGADGADDDEPAAPPDMTYAAHFAGNAPQCVADVDTAAIPAFDPTSPNHQFVYV</sequence>
<gene>
    <name evidence="1" type="ORF">GGX14DRAFT_409539</name>
</gene>
<accession>A0AAD6YV17</accession>
<reference evidence="1" key="1">
    <citation type="submission" date="2023-03" db="EMBL/GenBank/DDBJ databases">
        <title>Massive genome expansion in bonnet fungi (Mycena s.s.) driven by repeated elements and novel gene families across ecological guilds.</title>
        <authorList>
            <consortium name="Lawrence Berkeley National Laboratory"/>
            <person name="Harder C.B."/>
            <person name="Miyauchi S."/>
            <person name="Viragh M."/>
            <person name="Kuo A."/>
            <person name="Thoen E."/>
            <person name="Andreopoulos B."/>
            <person name="Lu D."/>
            <person name="Skrede I."/>
            <person name="Drula E."/>
            <person name="Henrissat B."/>
            <person name="Morin E."/>
            <person name="Kohler A."/>
            <person name="Barry K."/>
            <person name="LaButti K."/>
            <person name="Morin E."/>
            <person name="Salamov A."/>
            <person name="Lipzen A."/>
            <person name="Mereny Z."/>
            <person name="Hegedus B."/>
            <person name="Baldrian P."/>
            <person name="Stursova M."/>
            <person name="Weitz H."/>
            <person name="Taylor A."/>
            <person name="Grigoriev I.V."/>
            <person name="Nagy L.G."/>
            <person name="Martin F."/>
            <person name="Kauserud H."/>
        </authorList>
    </citation>
    <scope>NUCLEOTIDE SEQUENCE</scope>
    <source>
        <strain evidence="1">9144</strain>
    </source>
</reference>
<comment type="caution">
    <text evidence="1">The sequence shown here is derived from an EMBL/GenBank/DDBJ whole genome shotgun (WGS) entry which is preliminary data.</text>
</comment>
<organism evidence="1 2">
    <name type="scientific">Mycena pura</name>
    <dbReference type="NCBI Taxonomy" id="153505"/>
    <lineage>
        <taxon>Eukaryota</taxon>
        <taxon>Fungi</taxon>
        <taxon>Dikarya</taxon>
        <taxon>Basidiomycota</taxon>
        <taxon>Agaricomycotina</taxon>
        <taxon>Agaricomycetes</taxon>
        <taxon>Agaricomycetidae</taxon>
        <taxon>Agaricales</taxon>
        <taxon>Marasmiineae</taxon>
        <taxon>Mycenaceae</taxon>
        <taxon>Mycena</taxon>
    </lineage>
</organism>
<dbReference type="Proteomes" id="UP001219525">
    <property type="component" value="Unassembled WGS sequence"/>
</dbReference>